<evidence type="ECO:0000256" key="1">
    <source>
        <dbReference type="SAM" id="MobiDB-lite"/>
    </source>
</evidence>
<evidence type="ECO:0000313" key="3">
    <source>
        <dbReference type="RefSeq" id="XP_006821308.1"/>
    </source>
</evidence>
<sequence>MAYPGQPTGQPADQWQPGQDGQPYQWDDAPDSDPEDDPNSVAPQAAIPTSVENTPGYQPVQGYENVGFGEGFVVPPPPLTLPAETERPTEEYSSASNISEDDARAAMIQFVSEHCCYGSKPAKEMEISSILPSSALHYQLETFSESRETSRDFVHYKGRKPLMGPMHGMAPPPWNIMCSPTNLFQDEVKELEVPYTAFAARCHNCDGRGFNRCYRCHGRGRVRCGSCHASGHTWRTDAEGQRHQETCHSCHGSGRKWCYTCGGDGRITCASCKGYRMLKHYVKLTVRLDNVYVLFLYLRSHTNGRIPILDSGFMEMNIKFTLLTIPNSVAGAVLYCKYEYV</sequence>
<feature type="compositionally biased region" description="Acidic residues" evidence="1">
    <location>
        <begin position="28"/>
        <end position="38"/>
    </location>
</feature>
<dbReference type="GeneID" id="100366527"/>
<organism evidence="2 3">
    <name type="scientific">Saccoglossus kowalevskii</name>
    <name type="common">Acorn worm</name>
    <dbReference type="NCBI Taxonomy" id="10224"/>
    <lineage>
        <taxon>Eukaryota</taxon>
        <taxon>Metazoa</taxon>
        <taxon>Hemichordata</taxon>
        <taxon>Enteropneusta</taxon>
        <taxon>Harrimaniidae</taxon>
        <taxon>Saccoglossus</taxon>
    </lineage>
</organism>
<dbReference type="InterPro" id="IPR052789">
    <property type="entry name" value="SSUH2_homolog"/>
</dbReference>
<keyword evidence="2" id="KW-1185">Reference proteome</keyword>
<dbReference type="RefSeq" id="XP_006821308.1">
    <property type="nucleotide sequence ID" value="XM_006821245.1"/>
</dbReference>
<feature type="compositionally biased region" description="Polar residues" evidence="1">
    <location>
        <begin position="7"/>
        <end position="19"/>
    </location>
</feature>
<dbReference type="PANTHER" id="PTHR48465:SF1">
    <property type="entry name" value="PROTEIN SSUH2 HOMOLOG"/>
    <property type="match status" value="1"/>
</dbReference>
<accession>A0ABM0MMR7</accession>
<dbReference type="PANTHER" id="PTHR48465">
    <property type="entry name" value="PROTEIN SSUH2 HOMOLOG"/>
    <property type="match status" value="1"/>
</dbReference>
<reference evidence="3" key="1">
    <citation type="submission" date="2025-08" db="UniProtKB">
        <authorList>
            <consortium name="RefSeq"/>
        </authorList>
    </citation>
    <scope>IDENTIFICATION</scope>
    <source>
        <tissue evidence="3">Testes</tissue>
    </source>
</reference>
<feature type="region of interest" description="Disordered" evidence="1">
    <location>
        <begin position="1"/>
        <end position="97"/>
    </location>
</feature>
<proteinExistence type="predicted"/>
<gene>
    <name evidence="3" type="primary">LOC100366527</name>
</gene>
<evidence type="ECO:0000313" key="2">
    <source>
        <dbReference type="Proteomes" id="UP000694865"/>
    </source>
</evidence>
<protein>
    <submittedName>
        <fullName evidence="3">Protein SSUH2 homolog</fullName>
    </submittedName>
</protein>
<dbReference type="Proteomes" id="UP000694865">
    <property type="component" value="Unplaced"/>
</dbReference>
<name>A0ABM0MMR7_SACKO</name>